<sequence length="79" mass="8806">MTEMTIAEIAYVHSYSFVRLRRGPFFRPGHRSRSRRAQGRSRLAAFAATARLGLDRPEHGGVLAWNGTAFLAGTCRQAD</sequence>
<protein>
    <submittedName>
        <fullName evidence="1">Uncharacterized protein</fullName>
    </submittedName>
</protein>
<dbReference type="EMBL" id="CP165734">
    <property type="protein sequence ID" value="XDV60886.1"/>
    <property type="molecule type" value="Genomic_DNA"/>
</dbReference>
<accession>A0AB39XTT8</accession>
<proteinExistence type="predicted"/>
<dbReference type="AlphaFoldDB" id="A0AB39XTT8"/>
<name>A0AB39XTT8_9BRAD</name>
<reference evidence="1" key="1">
    <citation type="submission" date="2024-08" db="EMBL/GenBank/DDBJ databases">
        <authorList>
            <person name="Chaddad Z."/>
            <person name="Lamrabet M."/>
            <person name="Bouhnik O."/>
            <person name="Alami S."/>
            <person name="Wipf D."/>
            <person name="Courty P.E."/>
            <person name="Missbah El Idrissi M."/>
        </authorList>
    </citation>
    <scope>NUCLEOTIDE SEQUENCE</scope>
    <source>
        <strain evidence="1">LLZ17</strain>
    </source>
</reference>
<gene>
    <name evidence="1" type="ORF">AB8Z38_17245</name>
</gene>
<evidence type="ECO:0000313" key="1">
    <source>
        <dbReference type="EMBL" id="XDV60886.1"/>
    </source>
</evidence>
<organism evidence="1">
    <name type="scientific">Bradyrhizobium sp. LLZ17</name>
    <dbReference type="NCBI Taxonomy" id="3239388"/>
    <lineage>
        <taxon>Bacteria</taxon>
        <taxon>Pseudomonadati</taxon>
        <taxon>Pseudomonadota</taxon>
        <taxon>Alphaproteobacteria</taxon>
        <taxon>Hyphomicrobiales</taxon>
        <taxon>Nitrobacteraceae</taxon>
        <taxon>Bradyrhizobium</taxon>
    </lineage>
</organism>
<dbReference type="RefSeq" id="WP_369726231.1">
    <property type="nucleotide sequence ID" value="NZ_CP165734.1"/>
</dbReference>